<dbReference type="GO" id="GO:0004497">
    <property type="term" value="F:monooxygenase activity"/>
    <property type="evidence" value="ECO:0007669"/>
    <property type="project" value="UniProtKB-KW"/>
</dbReference>
<keyword evidence="3 8" id="KW-0349">Heme</keyword>
<comment type="similarity">
    <text evidence="2 9">Belongs to the cytochrome P450 family.</text>
</comment>
<dbReference type="GO" id="GO:0005506">
    <property type="term" value="F:iron ion binding"/>
    <property type="evidence" value="ECO:0007669"/>
    <property type="project" value="InterPro"/>
</dbReference>
<feature type="binding site" description="axial binding residue" evidence="8">
    <location>
        <position position="413"/>
    </location>
    <ligand>
        <name>heme</name>
        <dbReference type="ChEBI" id="CHEBI:30413"/>
    </ligand>
    <ligandPart>
        <name>Fe</name>
        <dbReference type="ChEBI" id="CHEBI:18248"/>
    </ligandPart>
</feature>
<proteinExistence type="inferred from homology"/>
<dbReference type="FunFam" id="1.10.630.10:FF:000126">
    <property type="entry name" value="Predicted protein"/>
    <property type="match status" value="1"/>
</dbReference>
<evidence type="ECO:0000256" key="8">
    <source>
        <dbReference type="PIRSR" id="PIRSR602401-1"/>
    </source>
</evidence>
<evidence type="ECO:0000313" key="10">
    <source>
        <dbReference type="EMBL" id="KAI7754198.1"/>
    </source>
</evidence>
<evidence type="ECO:0000256" key="3">
    <source>
        <dbReference type="ARBA" id="ARBA00022617"/>
    </source>
</evidence>
<evidence type="ECO:0000256" key="5">
    <source>
        <dbReference type="ARBA" id="ARBA00023002"/>
    </source>
</evidence>
<protein>
    <recommendedName>
        <fullName evidence="12">Cytochrome P450</fullName>
    </recommendedName>
</protein>
<evidence type="ECO:0000256" key="4">
    <source>
        <dbReference type="ARBA" id="ARBA00022723"/>
    </source>
</evidence>
<dbReference type="SUPFAM" id="SSF48264">
    <property type="entry name" value="Cytochrome P450"/>
    <property type="match status" value="1"/>
</dbReference>
<dbReference type="Gene3D" id="1.10.630.10">
    <property type="entry name" value="Cytochrome P450"/>
    <property type="match status" value="1"/>
</dbReference>
<dbReference type="InterPro" id="IPR036396">
    <property type="entry name" value="Cyt_P450_sf"/>
</dbReference>
<dbReference type="PANTHER" id="PTHR47951:SF7">
    <property type="entry name" value="FLAVONOID 3',5'-HYDROXYLASE-LIKE ISOFORM X1"/>
    <property type="match status" value="1"/>
</dbReference>
<comment type="caution">
    <text evidence="10">The sequence shown here is derived from an EMBL/GenBank/DDBJ whole genome shotgun (WGS) entry which is preliminary data.</text>
</comment>
<keyword evidence="4 8" id="KW-0479">Metal-binding</keyword>
<dbReference type="GO" id="GO:0020037">
    <property type="term" value="F:heme binding"/>
    <property type="evidence" value="ECO:0007669"/>
    <property type="project" value="InterPro"/>
</dbReference>
<keyword evidence="6 8" id="KW-0408">Iron</keyword>
<feature type="non-terminal residue" evidence="10">
    <location>
        <position position="1"/>
    </location>
</feature>
<dbReference type="InterPro" id="IPR001128">
    <property type="entry name" value="Cyt_P450"/>
</dbReference>
<dbReference type="Pfam" id="PF00067">
    <property type="entry name" value="p450"/>
    <property type="match status" value="1"/>
</dbReference>
<evidence type="ECO:0000256" key="1">
    <source>
        <dbReference type="ARBA" id="ARBA00001971"/>
    </source>
</evidence>
<evidence type="ECO:0000256" key="9">
    <source>
        <dbReference type="RuleBase" id="RU000461"/>
    </source>
</evidence>
<dbReference type="PRINTS" id="PR00463">
    <property type="entry name" value="EP450I"/>
</dbReference>
<sequence length="477" mass="54693">PYGLPFVGYLPFLGYNLHERFTEMAKKYGPIFSLRLGSKLHVVVNSLDLVKVVARDMDQTFANRCPPQTALAITYGGSDIAWSNNNSYWRNMRKLLVSQVLSNANLKDTQTFRTHEVRKTVSEVYSMIGKKVNINKIAFETEVNVVTSMLWGCSKSGEGKDSSYIGDKFREVEFKIVELIGAPNVSDFIPMLSWFDLQGRQRDMQRQLQYLDHVFENIIEERIKVNSRKNKDEVKENGRKDFLQILLELNEKKDAPASFSIIQIKALLMDIVVAATDTTSTMVEWVMAEILHNPDVMRKVEDELTKIIGMANIVEEYHLPKLEYLDAVIKETFRLHPPLPLLIQRCPDKSCLVKGYTIPKGCIVYMNVWAIHRDPKNWTDPLEFKPERFLNSNWDYNGNNLKFLPFGSGRRICPGIPLGEKMLVYILASLLHSFQWSLPKDEGFPGLSDEFGFVTKKKIPLTAIPSQKLHDTNIYMG</sequence>
<dbReference type="InterPro" id="IPR017972">
    <property type="entry name" value="Cyt_P450_CS"/>
</dbReference>
<evidence type="ECO:0000313" key="11">
    <source>
        <dbReference type="Proteomes" id="UP001206925"/>
    </source>
</evidence>
<dbReference type="EMBL" id="JAMZMK010004125">
    <property type="protein sequence ID" value="KAI7754198.1"/>
    <property type="molecule type" value="Genomic_DNA"/>
</dbReference>
<accession>A0AAD5GWE9</accession>
<evidence type="ECO:0008006" key="12">
    <source>
        <dbReference type="Google" id="ProtNLM"/>
    </source>
</evidence>
<name>A0AAD5GWE9_AMBAR</name>
<comment type="cofactor">
    <cofactor evidence="1 8">
        <name>heme</name>
        <dbReference type="ChEBI" id="CHEBI:30413"/>
    </cofactor>
</comment>
<dbReference type="Proteomes" id="UP001206925">
    <property type="component" value="Unassembled WGS sequence"/>
</dbReference>
<keyword evidence="7 9" id="KW-0503">Monooxygenase</keyword>
<evidence type="ECO:0000256" key="2">
    <source>
        <dbReference type="ARBA" id="ARBA00010617"/>
    </source>
</evidence>
<dbReference type="PRINTS" id="PR00385">
    <property type="entry name" value="P450"/>
</dbReference>
<dbReference type="GO" id="GO:0016705">
    <property type="term" value="F:oxidoreductase activity, acting on paired donors, with incorporation or reduction of molecular oxygen"/>
    <property type="evidence" value="ECO:0007669"/>
    <property type="project" value="InterPro"/>
</dbReference>
<keyword evidence="11" id="KW-1185">Reference proteome</keyword>
<reference evidence="10" key="1">
    <citation type="submission" date="2022-06" db="EMBL/GenBank/DDBJ databases">
        <title>Uncovering the hologenomic basis of an extraordinary plant invasion.</title>
        <authorList>
            <person name="Bieker V.C."/>
            <person name="Martin M.D."/>
            <person name="Gilbert T."/>
            <person name="Hodgins K."/>
            <person name="Battlay P."/>
            <person name="Petersen B."/>
            <person name="Wilson J."/>
        </authorList>
    </citation>
    <scope>NUCLEOTIDE SEQUENCE</scope>
    <source>
        <strain evidence="10">AA19_3_7</strain>
        <tissue evidence="10">Leaf</tissue>
    </source>
</reference>
<gene>
    <name evidence="10" type="ORF">M8C21_019723</name>
</gene>
<organism evidence="10 11">
    <name type="scientific">Ambrosia artemisiifolia</name>
    <name type="common">Common ragweed</name>
    <dbReference type="NCBI Taxonomy" id="4212"/>
    <lineage>
        <taxon>Eukaryota</taxon>
        <taxon>Viridiplantae</taxon>
        <taxon>Streptophyta</taxon>
        <taxon>Embryophyta</taxon>
        <taxon>Tracheophyta</taxon>
        <taxon>Spermatophyta</taxon>
        <taxon>Magnoliopsida</taxon>
        <taxon>eudicotyledons</taxon>
        <taxon>Gunneridae</taxon>
        <taxon>Pentapetalae</taxon>
        <taxon>asterids</taxon>
        <taxon>campanulids</taxon>
        <taxon>Asterales</taxon>
        <taxon>Asteraceae</taxon>
        <taxon>Asteroideae</taxon>
        <taxon>Heliantheae alliance</taxon>
        <taxon>Heliantheae</taxon>
        <taxon>Ambrosia</taxon>
    </lineage>
</organism>
<evidence type="ECO:0000256" key="7">
    <source>
        <dbReference type="ARBA" id="ARBA00023033"/>
    </source>
</evidence>
<dbReference type="AlphaFoldDB" id="A0AAD5GWE9"/>
<dbReference type="PANTHER" id="PTHR47951">
    <property type="entry name" value="OS08G0547900 PROTEIN"/>
    <property type="match status" value="1"/>
</dbReference>
<dbReference type="InterPro" id="IPR002401">
    <property type="entry name" value="Cyt_P450_E_grp-I"/>
</dbReference>
<evidence type="ECO:0000256" key="6">
    <source>
        <dbReference type="ARBA" id="ARBA00023004"/>
    </source>
</evidence>
<dbReference type="PROSITE" id="PS00086">
    <property type="entry name" value="CYTOCHROME_P450"/>
    <property type="match status" value="1"/>
</dbReference>
<keyword evidence="5 9" id="KW-0560">Oxidoreductase</keyword>